<evidence type="ECO:0000256" key="1">
    <source>
        <dbReference type="SAM" id="MobiDB-lite"/>
    </source>
</evidence>
<comment type="caution">
    <text evidence="2">The sequence shown here is derived from an EMBL/GenBank/DDBJ whole genome shotgun (WGS) entry which is preliminary data.</text>
</comment>
<proteinExistence type="predicted"/>
<dbReference type="EMBL" id="VSRR010112241">
    <property type="protein sequence ID" value="MPC97971.1"/>
    <property type="molecule type" value="Genomic_DNA"/>
</dbReference>
<dbReference type="Proteomes" id="UP000324222">
    <property type="component" value="Unassembled WGS sequence"/>
</dbReference>
<accession>A0A5B7JIP3</accession>
<dbReference type="AlphaFoldDB" id="A0A5B7JIP3"/>
<sequence length="97" mass="10982">MEGLVRAGLGWAGRGWAKVVGAGVRRGIMGRKLKDMARLMKETKEVERDEYETIERDDGTEERDTETGRDDGVLLRGSDVVQARNNKQIGYWDGRTR</sequence>
<feature type="compositionally biased region" description="Basic and acidic residues" evidence="1">
    <location>
        <begin position="47"/>
        <end position="57"/>
    </location>
</feature>
<name>A0A5B7JIP3_PORTR</name>
<keyword evidence="3" id="KW-1185">Reference proteome</keyword>
<gene>
    <name evidence="2" type="ORF">E2C01_093318</name>
</gene>
<protein>
    <submittedName>
        <fullName evidence="2">Uncharacterized protein</fullName>
    </submittedName>
</protein>
<evidence type="ECO:0000313" key="3">
    <source>
        <dbReference type="Proteomes" id="UP000324222"/>
    </source>
</evidence>
<organism evidence="2 3">
    <name type="scientific">Portunus trituberculatus</name>
    <name type="common">Swimming crab</name>
    <name type="synonym">Neptunus trituberculatus</name>
    <dbReference type="NCBI Taxonomy" id="210409"/>
    <lineage>
        <taxon>Eukaryota</taxon>
        <taxon>Metazoa</taxon>
        <taxon>Ecdysozoa</taxon>
        <taxon>Arthropoda</taxon>
        <taxon>Crustacea</taxon>
        <taxon>Multicrustacea</taxon>
        <taxon>Malacostraca</taxon>
        <taxon>Eumalacostraca</taxon>
        <taxon>Eucarida</taxon>
        <taxon>Decapoda</taxon>
        <taxon>Pleocyemata</taxon>
        <taxon>Brachyura</taxon>
        <taxon>Eubrachyura</taxon>
        <taxon>Portunoidea</taxon>
        <taxon>Portunidae</taxon>
        <taxon>Portuninae</taxon>
        <taxon>Portunus</taxon>
    </lineage>
</organism>
<reference evidence="2 3" key="1">
    <citation type="submission" date="2019-05" db="EMBL/GenBank/DDBJ databases">
        <title>Another draft genome of Portunus trituberculatus and its Hox gene families provides insights of decapod evolution.</title>
        <authorList>
            <person name="Jeong J.-H."/>
            <person name="Song I."/>
            <person name="Kim S."/>
            <person name="Choi T."/>
            <person name="Kim D."/>
            <person name="Ryu S."/>
            <person name="Kim W."/>
        </authorList>
    </citation>
    <scope>NUCLEOTIDE SEQUENCE [LARGE SCALE GENOMIC DNA]</scope>
    <source>
        <tissue evidence="2">Muscle</tissue>
    </source>
</reference>
<evidence type="ECO:0000313" key="2">
    <source>
        <dbReference type="EMBL" id="MPC97971.1"/>
    </source>
</evidence>
<feature type="region of interest" description="Disordered" evidence="1">
    <location>
        <begin position="47"/>
        <end position="72"/>
    </location>
</feature>